<organism evidence="1 2">
    <name type="scientific">Nostoc flagelliforme CCNUN1</name>
    <dbReference type="NCBI Taxonomy" id="2038116"/>
    <lineage>
        <taxon>Bacteria</taxon>
        <taxon>Bacillati</taxon>
        <taxon>Cyanobacteriota</taxon>
        <taxon>Cyanophyceae</taxon>
        <taxon>Nostocales</taxon>
        <taxon>Nostocaceae</taxon>
        <taxon>Nostoc</taxon>
    </lineage>
</organism>
<reference evidence="1 2" key="1">
    <citation type="submission" date="2017-11" db="EMBL/GenBank/DDBJ databases">
        <title>Complete genome of a free-living desiccation-tolerant cyanobacterium and its photosynthetic adaptation to extreme terrestrial habitat.</title>
        <authorList>
            <person name="Shang J."/>
        </authorList>
    </citation>
    <scope>NUCLEOTIDE SEQUENCE [LARGE SCALE GENOMIC DNA]</scope>
    <source>
        <strain evidence="1 2">CCNUN1</strain>
    </source>
</reference>
<proteinExistence type="predicted"/>
<gene>
    <name evidence="1" type="ORF">COO91_05638</name>
</gene>
<dbReference type="Proteomes" id="UP000232003">
    <property type="component" value="Chromosome"/>
</dbReference>
<sequence>MLKGINPLVTTSVISAAQAANRLLASSNELALSGCFD</sequence>
<evidence type="ECO:0000313" key="2">
    <source>
        <dbReference type="Proteomes" id="UP000232003"/>
    </source>
</evidence>
<dbReference type="EMBL" id="CP024785">
    <property type="protein sequence ID" value="AUB39640.1"/>
    <property type="molecule type" value="Genomic_DNA"/>
</dbReference>
<evidence type="ECO:0000313" key="1">
    <source>
        <dbReference type="EMBL" id="AUB39640.1"/>
    </source>
</evidence>
<accession>A0A2K8SWB0</accession>
<dbReference type="AlphaFoldDB" id="A0A2K8SWB0"/>
<name>A0A2K8SWB0_9NOSO</name>
<protein>
    <submittedName>
        <fullName evidence="1">Uncharacterized protein</fullName>
    </submittedName>
</protein>
<dbReference type="KEGG" id="nfl:COO91_05638"/>
<keyword evidence="2" id="KW-1185">Reference proteome</keyword>